<comment type="caution">
    <text evidence="1">The sequence shown here is derived from an EMBL/GenBank/DDBJ whole genome shotgun (WGS) entry which is preliminary data.</text>
</comment>
<evidence type="ECO:0000313" key="1">
    <source>
        <dbReference type="EMBL" id="MFC5589278.1"/>
    </source>
</evidence>
<evidence type="ECO:0000313" key="2">
    <source>
        <dbReference type="Proteomes" id="UP001596109"/>
    </source>
</evidence>
<reference evidence="2" key="1">
    <citation type="journal article" date="2019" name="Int. J. Syst. Evol. Microbiol.">
        <title>The Global Catalogue of Microorganisms (GCM) 10K type strain sequencing project: providing services to taxonomists for standard genome sequencing and annotation.</title>
        <authorList>
            <consortium name="The Broad Institute Genomics Platform"/>
            <consortium name="The Broad Institute Genome Sequencing Center for Infectious Disease"/>
            <person name="Wu L."/>
            <person name="Ma J."/>
        </authorList>
    </citation>
    <scope>NUCLEOTIDE SEQUENCE [LARGE SCALE GENOMIC DNA]</scope>
    <source>
        <strain evidence="2">CGMCC 4.1434</strain>
    </source>
</reference>
<dbReference type="EMBL" id="JBHSNO010000005">
    <property type="protein sequence ID" value="MFC5589278.1"/>
    <property type="molecule type" value="Genomic_DNA"/>
</dbReference>
<proteinExistence type="predicted"/>
<organism evidence="1 2">
    <name type="scientific">Sporosarcina soli</name>
    <dbReference type="NCBI Taxonomy" id="334736"/>
    <lineage>
        <taxon>Bacteria</taxon>
        <taxon>Bacillati</taxon>
        <taxon>Bacillota</taxon>
        <taxon>Bacilli</taxon>
        <taxon>Bacillales</taxon>
        <taxon>Caryophanaceae</taxon>
        <taxon>Sporosarcina</taxon>
    </lineage>
</organism>
<sequence>MKENDIEGSIGSAYGLPVFVQNMNGKAKMVLMRKGAYAVSIDNSFRVSENDGSQDSEVARAGAVVIYGEVMASGMVANPLGIRILKGTK</sequence>
<name>A0ABW0TJW8_9BACL</name>
<protein>
    <submittedName>
        <fullName evidence="1">Uncharacterized protein</fullName>
    </submittedName>
</protein>
<dbReference type="Proteomes" id="UP001596109">
    <property type="component" value="Unassembled WGS sequence"/>
</dbReference>
<dbReference type="RefSeq" id="WP_381433688.1">
    <property type="nucleotide sequence ID" value="NZ_JBHSNO010000005.1"/>
</dbReference>
<accession>A0ABW0TJW8</accession>
<gene>
    <name evidence="1" type="ORF">ACFPRA_10285</name>
</gene>
<keyword evidence="2" id="KW-1185">Reference proteome</keyword>